<protein>
    <submittedName>
        <fullName evidence="1">Uncharacterized protein</fullName>
    </submittedName>
</protein>
<dbReference type="Proteomes" id="UP001320706">
    <property type="component" value="Unassembled WGS sequence"/>
</dbReference>
<accession>A0ACC3SI92</accession>
<name>A0ACC3SI92_9PEZI</name>
<dbReference type="EMBL" id="JAMKPW020000010">
    <property type="protein sequence ID" value="KAK8214816.1"/>
    <property type="molecule type" value="Genomic_DNA"/>
</dbReference>
<proteinExistence type="predicted"/>
<evidence type="ECO:0000313" key="1">
    <source>
        <dbReference type="EMBL" id="KAK8214816.1"/>
    </source>
</evidence>
<comment type="caution">
    <text evidence="1">The sequence shown here is derived from an EMBL/GenBank/DDBJ whole genome shotgun (WGS) entry which is preliminary data.</text>
</comment>
<reference evidence="1" key="1">
    <citation type="submission" date="2024-02" db="EMBL/GenBank/DDBJ databases">
        <title>Metagenome Assembled Genome of Zalaria obscura JY119.</title>
        <authorList>
            <person name="Vighnesh L."/>
            <person name="Jagadeeshwari U."/>
            <person name="Venkata Ramana C."/>
            <person name="Sasikala C."/>
        </authorList>
    </citation>
    <scope>NUCLEOTIDE SEQUENCE</scope>
    <source>
        <strain evidence="1">JY119</strain>
    </source>
</reference>
<sequence length="253" mass="29513">MRDVAMHSDDPEHTLVRCVAKNFKEEYDLQRANLVVEESRHAWDRQAIESASKAEIRASSVLLRIREHERRYLFGNLPGEAIPSADSKDMGGLLNYESTYRWYIATAIDRMVEDRIMYAEWRPMLLDKSIPSDDGQKQLLLDDQMAIICEVTRNKMDELQSRGQLDRFPFGDSKLTRGHSASLSYEFYQVMVGSPSMTLHGWRQLVEWSIEHACLTPDQQRLGYSIFKRDWEEFCVWINEEYGAYADGLDETR</sequence>
<gene>
    <name evidence="1" type="ORF">M8818_002399</name>
</gene>
<organism evidence="1 2">
    <name type="scientific">Zalaria obscura</name>
    <dbReference type="NCBI Taxonomy" id="2024903"/>
    <lineage>
        <taxon>Eukaryota</taxon>
        <taxon>Fungi</taxon>
        <taxon>Dikarya</taxon>
        <taxon>Ascomycota</taxon>
        <taxon>Pezizomycotina</taxon>
        <taxon>Dothideomycetes</taxon>
        <taxon>Dothideomycetidae</taxon>
        <taxon>Dothideales</taxon>
        <taxon>Zalariaceae</taxon>
        <taxon>Zalaria</taxon>
    </lineage>
</organism>
<evidence type="ECO:0000313" key="2">
    <source>
        <dbReference type="Proteomes" id="UP001320706"/>
    </source>
</evidence>
<keyword evidence="2" id="KW-1185">Reference proteome</keyword>